<evidence type="ECO:0000313" key="1">
    <source>
        <dbReference type="EMBL" id="SEH64410.1"/>
    </source>
</evidence>
<dbReference type="AlphaFoldDB" id="A0A1H6JZ35"/>
<keyword evidence="2" id="KW-1185">Reference proteome</keyword>
<gene>
    <name evidence="1" type="ORF">SAMN05192561_1195</name>
</gene>
<dbReference type="Proteomes" id="UP000199215">
    <property type="component" value="Unassembled WGS sequence"/>
</dbReference>
<name>A0A1H6JZ35_9EURY</name>
<proteinExistence type="predicted"/>
<dbReference type="RefSeq" id="WP_092817834.1">
    <property type="nucleotide sequence ID" value="NZ_FNWU01000019.1"/>
</dbReference>
<dbReference type="Pfam" id="PF25257">
    <property type="entry name" value="DUF7858"/>
    <property type="match status" value="1"/>
</dbReference>
<sequence length="166" mass="17274">MTLSEIAAGIEVTTEQRDRGAAVVDDTGIDLHDRLRSHASSLPCTAAAATTLIETYTAGASVGDAAREAAVAPMTAAKTLHRCGVSGVCPLAPTRRGIVRDWLAGRIGRRDAIELTGGDEADFALAVYVETHDPIADLADAVTRVDDHAIGVDTLGGSLETPDELR</sequence>
<dbReference type="InterPro" id="IPR057180">
    <property type="entry name" value="DUF7858"/>
</dbReference>
<reference evidence="1 2" key="1">
    <citation type="submission" date="2016-10" db="EMBL/GenBank/DDBJ databases">
        <authorList>
            <person name="de Groot N.N."/>
        </authorList>
    </citation>
    <scope>NUCLEOTIDE SEQUENCE [LARGE SCALE GENOMIC DNA]</scope>
    <source>
        <strain evidence="1 2">IBRC-M10418</strain>
    </source>
</reference>
<accession>A0A1H6JZ35</accession>
<organism evidence="1 2">
    <name type="scientific">Halopenitus malekzadehii</name>
    <dbReference type="NCBI Taxonomy" id="1267564"/>
    <lineage>
        <taxon>Archaea</taxon>
        <taxon>Methanobacteriati</taxon>
        <taxon>Methanobacteriota</taxon>
        <taxon>Stenosarchaea group</taxon>
        <taxon>Halobacteria</taxon>
        <taxon>Halobacteriales</taxon>
        <taxon>Haloferacaceae</taxon>
        <taxon>Halopenitus</taxon>
    </lineage>
</organism>
<dbReference type="EMBL" id="FNWU01000019">
    <property type="protein sequence ID" value="SEH64410.1"/>
    <property type="molecule type" value="Genomic_DNA"/>
</dbReference>
<protein>
    <submittedName>
        <fullName evidence="1">Uncharacterized protein</fullName>
    </submittedName>
</protein>
<evidence type="ECO:0000313" key="2">
    <source>
        <dbReference type="Proteomes" id="UP000199215"/>
    </source>
</evidence>
<dbReference type="OrthoDB" id="239492at2157"/>